<organism evidence="1 2">
    <name type="scientific">Diphasiastrum complanatum</name>
    <name type="common">Issler's clubmoss</name>
    <name type="synonym">Lycopodium complanatum</name>
    <dbReference type="NCBI Taxonomy" id="34168"/>
    <lineage>
        <taxon>Eukaryota</taxon>
        <taxon>Viridiplantae</taxon>
        <taxon>Streptophyta</taxon>
        <taxon>Embryophyta</taxon>
        <taxon>Tracheophyta</taxon>
        <taxon>Lycopodiopsida</taxon>
        <taxon>Lycopodiales</taxon>
        <taxon>Lycopodiaceae</taxon>
        <taxon>Lycopodioideae</taxon>
        <taxon>Diphasiastrum</taxon>
    </lineage>
</organism>
<proteinExistence type="predicted"/>
<keyword evidence="2" id="KW-1185">Reference proteome</keyword>
<evidence type="ECO:0000313" key="1">
    <source>
        <dbReference type="EMBL" id="KAJ7571004.1"/>
    </source>
</evidence>
<gene>
    <name evidence="1" type="ORF">O6H91_01G144800</name>
</gene>
<dbReference type="Proteomes" id="UP001162992">
    <property type="component" value="Chromosome 1"/>
</dbReference>
<name>A0ACC2EWR2_DIPCM</name>
<accession>A0ACC2EWR2</accession>
<dbReference type="EMBL" id="CM055092">
    <property type="protein sequence ID" value="KAJ7571004.1"/>
    <property type="molecule type" value="Genomic_DNA"/>
</dbReference>
<sequence length="627" mass="70781">MESHADNETALSDFKEDKLEPAPVLLSVSGSSDNECAERLKAALAELDSEKQACKEAEKAKAELESWLARLNLVYQQAIRHKDEALRLKDVVTRQLADAVDARDDALKQRDEMQLQRDEIMRQKEEALKIRDTAKAESEAAARLLVTGSDNITSMASGIMAFSAGLPRTTNYTGLAAIAYGFAKRVEEVVGEVLRQRESALKGRNDMHSQIEQHNIQTAIEVSELKASISNLKEEMRKKGDECERWQKLAAEKDSQNLQIDQSMLKKSNVTTKDADLSTKRMVDAESRAKLLELELQKHNEMFVKQFQMLFRTSESLPQLSQALALDIEVNDLRQKVLELEKSLAETRSEAYKLRLLSNTQAKDLSEKAASVEELEQKASDLDIEVSDLRQKILELEKSLAETRLEADKLRFLSNTQAKDLSEKAAYVEEVEQKAAALDIEVNDLGQKVLELEKSLDETRSEADKLRFLSNTHAKDLSEKAAYVEEVEQKASALDIDVNDLRQKVLELEKSLQASALNIEVNDPRQKVLELEKSLAETRSEISARQEEVVRWKDAASDEAKKAEKLNEEINSLNTGNAELSKSLQEANDKLKPGFNSCCRRFCRKLLQEADDACCCFFSRRDRRNGR</sequence>
<protein>
    <submittedName>
        <fullName evidence="1">Uncharacterized protein</fullName>
    </submittedName>
</protein>
<comment type="caution">
    <text evidence="1">The sequence shown here is derived from an EMBL/GenBank/DDBJ whole genome shotgun (WGS) entry which is preliminary data.</text>
</comment>
<evidence type="ECO:0000313" key="2">
    <source>
        <dbReference type="Proteomes" id="UP001162992"/>
    </source>
</evidence>
<reference evidence="2" key="1">
    <citation type="journal article" date="2024" name="Proc. Natl. Acad. Sci. U.S.A.">
        <title>Extraordinary preservation of gene collinearity over three hundred million years revealed in homosporous lycophytes.</title>
        <authorList>
            <person name="Li C."/>
            <person name="Wickell D."/>
            <person name="Kuo L.Y."/>
            <person name="Chen X."/>
            <person name="Nie B."/>
            <person name="Liao X."/>
            <person name="Peng D."/>
            <person name="Ji J."/>
            <person name="Jenkins J."/>
            <person name="Williams M."/>
            <person name="Shu S."/>
            <person name="Plott C."/>
            <person name="Barry K."/>
            <person name="Rajasekar S."/>
            <person name="Grimwood J."/>
            <person name="Han X."/>
            <person name="Sun S."/>
            <person name="Hou Z."/>
            <person name="He W."/>
            <person name="Dai G."/>
            <person name="Sun C."/>
            <person name="Schmutz J."/>
            <person name="Leebens-Mack J.H."/>
            <person name="Li F.W."/>
            <person name="Wang L."/>
        </authorList>
    </citation>
    <scope>NUCLEOTIDE SEQUENCE [LARGE SCALE GENOMIC DNA]</scope>
    <source>
        <strain evidence="2">cv. PW_Plant_1</strain>
    </source>
</reference>